<reference evidence="11 12" key="1">
    <citation type="submission" date="2010-05" db="EMBL/GenBank/DDBJ databases">
        <title>The Genome Sequence of Thecamonas trahens ATCC 50062.</title>
        <authorList>
            <consortium name="The Broad Institute Genome Sequencing Platform"/>
            <person name="Russ C."/>
            <person name="Cuomo C."/>
            <person name="Shea T."/>
            <person name="Young S.K."/>
            <person name="Zeng Q."/>
            <person name="Koehrsen M."/>
            <person name="Haas B."/>
            <person name="Borodovsky M."/>
            <person name="Guigo R."/>
            <person name="Alvarado L."/>
            <person name="Berlin A."/>
            <person name="Bochicchio J."/>
            <person name="Borenstein D."/>
            <person name="Chapman S."/>
            <person name="Chen Z."/>
            <person name="Freedman E."/>
            <person name="Gellesch M."/>
            <person name="Goldberg J."/>
            <person name="Griggs A."/>
            <person name="Gujja S."/>
            <person name="Heilman E."/>
            <person name="Heiman D."/>
            <person name="Hepburn T."/>
            <person name="Howarth C."/>
            <person name="Jen D."/>
            <person name="Larson L."/>
            <person name="Mehta T."/>
            <person name="Park D."/>
            <person name="Pearson M."/>
            <person name="Roberts A."/>
            <person name="Saif S."/>
            <person name="Shenoy N."/>
            <person name="Sisk P."/>
            <person name="Stolte C."/>
            <person name="Sykes S."/>
            <person name="Thomson T."/>
            <person name="Walk T."/>
            <person name="White J."/>
            <person name="Yandava C."/>
            <person name="Burger G."/>
            <person name="Gray M.W."/>
            <person name="Holland P.W.H."/>
            <person name="King N."/>
            <person name="Lang F.B.F."/>
            <person name="Roger A.J."/>
            <person name="Ruiz-Trillo I."/>
            <person name="Lander E."/>
            <person name="Nusbaum C."/>
        </authorList>
    </citation>
    <scope>NUCLEOTIDE SEQUENCE [LARGE SCALE GENOMIC DNA]</scope>
    <source>
        <strain evidence="11 12">ATCC 50062</strain>
    </source>
</reference>
<evidence type="ECO:0000256" key="9">
    <source>
        <dbReference type="SAM" id="Phobius"/>
    </source>
</evidence>
<dbReference type="GO" id="GO:0015271">
    <property type="term" value="F:outward rectifier potassium channel activity"/>
    <property type="evidence" value="ECO:0007669"/>
    <property type="project" value="TreeGrafter"/>
</dbReference>
<evidence type="ECO:0000256" key="5">
    <source>
        <dbReference type="ARBA" id="ARBA00023065"/>
    </source>
</evidence>
<feature type="transmembrane region" description="Helical" evidence="9">
    <location>
        <begin position="23"/>
        <end position="44"/>
    </location>
</feature>
<evidence type="ECO:0000256" key="2">
    <source>
        <dbReference type="ARBA" id="ARBA00022448"/>
    </source>
</evidence>
<feature type="domain" description="Potassium channel" evidence="10">
    <location>
        <begin position="347"/>
        <end position="416"/>
    </location>
</feature>
<dbReference type="STRING" id="461836.A0A0L0DF87"/>
<feature type="transmembrane region" description="Helical" evidence="9">
    <location>
        <begin position="341"/>
        <end position="359"/>
    </location>
</feature>
<dbReference type="Pfam" id="PF07885">
    <property type="entry name" value="Ion_trans_2"/>
    <property type="match status" value="3"/>
</dbReference>
<dbReference type="GeneID" id="25565070"/>
<feature type="domain" description="Potassium channel" evidence="10">
    <location>
        <begin position="139"/>
        <end position="207"/>
    </location>
</feature>
<dbReference type="InterPro" id="IPR003280">
    <property type="entry name" value="2pore_dom_K_chnl"/>
</dbReference>
<evidence type="ECO:0000259" key="10">
    <source>
        <dbReference type="Pfam" id="PF07885"/>
    </source>
</evidence>
<evidence type="ECO:0000256" key="6">
    <source>
        <dbReference type="ARBA" id="ARBA00023136"/>
    </source>
</evidence>
<dbReference type="EMBL" id="GL349459">
    <property type="protein sequence ID" value="KNC49978.1"/>
    <property type="molecule type" value="Genomic_DNA"/>
</dbReference>
<dbReference type="eggNOG" id="KOG1418">
    <property type="taxonomic scope" value="Eukaryota"/>
</dbReference>
<sequence length="457" mass="49126">MTTTGFGDVVVTSTLGKILTKKLVINGLYFMVYWLVGSLVFGLIEGWPLTHSLFFTLTTLCAIGYGTIAVATPWARMLLVVYGFAGLALLSFTLAAGQRVLSRSLKARFVSSPLADAATADESRSQFQLRHLRRALAIFFGTYVTAVVFFCIVERWSILDSMFFCAETVTTLGYGDLAPSAPASEFISLAFVSISMLMVGYVLSLIGAPPTAVLDPAPLGPVSWPSSADISPESEPEPAERELDFSVVRGRVVDELDSADSSMEALDGLPFASDDGSDAAAAPLTALVAAAAPRSPSRRPSVFFRNILSPLSSSLNVFPTSAFVQSALAPDQHNWVREFQITGTVAAFMYITLAVALMWIEGFSWVNAFYLAAVTLSLVGYGDLVPRTELGRGITIIFALASLGLMSYSLTLIQEVSANTVRERFIAEHEESLRSRTVTPAPLEPYALEDSVESAGV</sequence>
<dbReference type="OMA" id="CIVERWS"/>
<evidence type="ECO:0000256" key="1">
    <source>
        <dbReference type="ARBA" id="ARBA00004141"/>
    </source>
</evidence>
<proteinExistence type="inferred from homology"/>
<gene>
    <name evidence="11" type="ORF">AMSG_05732</name>
</gene>
<dbReference type="OrthoDB" id="297496at2759"/>
<evidence type="ECO:0000256" key="3">
    <source>
        <dbReference type="ARBA" id="ARBA00022692"/>
    </source>
</evidence>
<keyword evidence="2 8" id="KW-0813">Transport</keyword>
<feature type="transmembrane region" description="Helical" evidence="9">
    <location>
        <begin position="77"/>
        <end position="96"/>
    </location>
</feature>
<dbReference type="GO" id="GO:0005886">
    <property type="term" value="C:plasma membrane"/>
    <property type="evidence" value="ECO:0007669"/>
    <property type="project" value="TreeGrafter"/>
</dbReference>
<keyword evidence="12" id="KW-1185">Reference proteome</keyword>
<feature type="transmembrane region" description="Helical" evidence="9">
    <location>
        <begin position="53"/>
        <end position="71"/>
    </location>
</feature>
<keyword evidence="7 8" id="KW-0407">Ion channel</keyword>
<feature type="transmembrane region" description="Helical" evidence="9">
    <location>
        <begin position="365"/>
        <end position="382"/>
    </location>
</feature>
<keyword evidence="6 9" id="KW-0472">Membrane</keyword>
<dbReference type="GO" id="GO:0022841">
    <property type="term" value="F:potassium ion leak channel activity"/>
    <property type="evidence" value="ECO:0007669"/>
    <property type="project" value="TreeGrafter"/>
</dbReference>
<comment type="similarity">
    <text evidence="8">Belongs to the two pore domain potassium channel (TC 1.A.1.8) family.</text>
</comment>
<dbReference type="InterPro" id="IPR013099">
    <property type="entry name" value="K_chnl_dom"/>
</dbReference>
<feature type="domain" description="Potassium channel" evidence="10">
    <location>
        <begin position="31"/>
        <end position="102"/>
    </location>
</feature>
<dbReference type="AlphaFoldDB" id="A0A0L0DF87"/>
<dbReference type="PRINTS" id="PR01333">
    <property type="entry name" value="2POREKCHANEL"/>
</dbReference>
<dbReference type="Gene3D" id="1.10.287.70">
    <property type="match status" value="3"/>
</dbReference>
<comment type="subcellular location">
    <subcellularLocation>
        <location evidence="1">Membrane</location>
        <topology evidence="1">Multi-pass membrane protein</topology>
    </subcellularLocation>
</comment>
<dbReference type="PANTHER" id="PTHR11003:SF352">
    <property type="entry name" value="BCDNA.GH04802-RELATED"/>
    <property type="match status" value="1"/>
</dbReference>
<feature type="transmembrane region" description="Helical" evidence="9">
    <location>
        <begin position="135"/>
        <end position="158"/>
    </location>
</feature>
<keyword evidence="4 9" id="KW-1133">Transmembrane helix</keyword>
<evidence type="ECO:0000256" key="7">
    <source>
        <dbReference type="ARBA" id="ARBA00023303"/>
    </source>
</evidence>
<evidence type="ECO:0000256" key="8">
    <source>
        <dbReference type="RuleBase" id="RU003857"/>
    </source>
</evidence>
<dbReference type="Proteomes" id="UP000054408">
    <property type="component" value="Unassembled WGS sequence"/>
</dbReference>
<accession>A0A0L0DF87</accession>
<keyword evidence="5 8" id="KW-0406">Ion transport</keyword>
<dbReference type="PANTHER" id="PTHR11003">
    <property type="entry name" value="POTASSIUM CHANNEL, SUBFAMILY K"/>
    <property type="match status" value="1"/>
</dbReference>
<keyword evidence="3 8" id="KW-0812">Transmembrane</keyword>
<feature type="transmembrane region" description="Helical" evidence="9">
    <location>
        <begin position="394"/>
        <end position="413"/>
    </location>
</feature>
<dbReference type="SUPFAM" id="SSF81324">
    <property type="entry name" value="Voltage-gated potassium channels"/>
    <property type="match status" value="3"/>
</dbReference>
<evidence type="ECO:0000256" key="4">
    <source>
        <dbReference type="ARBA" id="ARBA00022989"/>
    </source>
</evidence>
<organism evidence="11 12">
    <name type="scientific">Thecamonas trahens ATCC 50062</name>
    <dbReference type="NCBI Taxonomy" id="461836"/>
    <lineage>
        <taxon>Eukaryota</taxon>
        <taxon>Apusozoa</taxon>
        <taxon>Apusomonadida</taxon>
        <taxon>Apusomonadidae</taxon>
        <taxon>Thecamonas</taxon>
    </lineage>
</organism>
<protein>
    <submittedName>
        <fullName evidence="11">Potassium channel protein</fullName>
    </submittedName>
</protein>
<name>A0A0L0DF87_THETB</name>
<dbReference type="RefSeq" id="XP_013757148.1">
    <property type="nucleotide sequence ID" value="XM_013901694.1"/>
</dbReference>
<evidence type="ECO:0000313" key="11">
    <source>
        <dbReference type="EMBL" id="KNC49978.1"/>
    </source>
</evidence>
<dbReference type="GO" id="GO:0030322">
    <property type="term" value="P:stabilization of membrane potential"/>
    <property type="evidence" value="ECO:0007669"/>
    <property type="project" value="TreeGrafter"/>
</dbReference>
<feature type="transmembrane region" description="Helical" evidence="9">
    <location>
        <begin position="186"/>
        <end position="206"/>
    </location>
</feature>
<evidence type="ECO:0000313" key="12">
    <source>
        <dbReference type="Proteomes" id="UP000054408"/>
    </source>
</evidence>